<dbReference type="GO" id="GO:0004177">
    <property type="term" value="F:aminopeptidase activity"/>
    <property type="evidence" value="ECO:0007669"/>
    <property type="project" value="UniProtKB-KW"/>
</dbReference>
<dbReference type="GO" id="GO:0008270">
    <property type="term" value="F:zinc ion binding"/>
    <property type="evidence" value="ECO:0007669"/>
    <property type="project" value="InterPro"/>
</dbReference>
<feature type="non-terminal residue" evidence="2">
    <location>
        <position position="122"/>
    </location>
</feature>
<dbReference type="Gene3D" id="1.25.50.10">
    <property type="entry name" value="Peptidase M1, alanyl aminopeptidase, C-terminal domain"/>
    <property type="match status" value="1"/>
</dbReference>
<feature type="non-terminal residue" evidence="2">
    <location>
        <position position="1"/>
    </location>
</feature>
<dbReference type="PANTHER" id="PTHR46322">
    <property type="entry name" value="PUROMYCIN-SENSITIVE AMINOPEPTIDASE"/>
    <property type="match status" value="1"/>
</dbReference>
<dbReference type="PANTHER" id="PTHR46322:SF1">
    <property type="entry name" value="PUROMYCIN-SENSITIVE AMINOPEPTIDASE"/>
    <property type="match status" value="1"/>
</dbReference>
<keyword evidence="2" id="KW-0031">Aminopeptidase</keyword>
<reference evidence="2 3" key="1">
    <citation type="journal article" date="2018" name="Front. Plant Sci.">
        <title>Red Clover (Trifolium pratense) and Zigzag Clover (T. medium) - A Picture of Genomic Similarities and Differences.</title>
        <authorList>
            <person name="Dluhosova J."/>
            <person name="Istvanek J."/>
            <person name="Nedelnik J."/>
            <person name="Repkova J."/>
        </authorList>
    </citation>
    <scope>NUCLEOTIDE SEQUENCE [LARGE SCALE GENOMIC DNA]</scope>
    <source>
        <strain evidence="3">cv. 10/8</strain>
        <tissue evidence="2">Leaf</tissue>
    </source>
</reference>
<gene>
    <name evidence="2" type="ORF">A2U01_0031395</name>
</gene>
<organism evidence="2 3">
    <name type="scientific">Trifolium medium</name>
    <dbReference type="NCBI Taxonomy" id="97028"/>
    <lineage>
        <taxon>Eukaryota</taxon>
        <taxon>Viridiplantae</taxon>
        <taxon>Streptophyta</taxon>
        <taxon>Embryophyta</taxon>
        <taxon>Tracheophyta</taxon>
        <taxon>Spermatophyta</taxon>
        <taxon>Magnoliopsida</taxon>
        <taxon>eudicotyledons</taxon>
        <taxon>Gunneridae</taxon>
        <taxon>Pentapetalae</taxon>
        <taxon>rosids</taxon>
        <taxon>fabids</taxon>
        <taxon>Fabales</taxon>
        <taxon>Fabaceae</taxon>
        <taxon>Papilionoideae</taxon>
        <taxon>50 kb inversion clade</taxon>
        <taxon>NPAAA clade</taxon>
        <taxon>Hologalegina</taxon>
        <taxon>IRL clade</taxon>
        <taxon>Trifolieae</taxon>
        <taxon>Trifolium</taxon>
    </lineage>
</organism>
<dbReference type="Pfam" id="PF17432">
    <property type="entry name" value="DUF3458_C"/>
    <property type="match status" value="1"/>
</dbReference>
<accession>A0A392PEX6</accession>
<keyword evidence="2" id="KW-0378">Hydrolase</keyword>
<dbReference type="EMBL" id="LXQA010075696">
    <property type="protein sequence ID" value="MCI10302.1"/>
    <property type="molecule type" value="Genomic_DNA"/>
</dbReference>
<name>A0A392PEX6_9FABA</name>
<comment type="caution">
    <text evidence="2">The sequence shown here is derived from an EMBL/GenBank/DDBJ whole genome shotgun (WGS) entry which is preliminary data.</text>
</comment>
<dbReference type="InterPro" id="IPR037144">
    <property type="entry name" value="Peptidase_M1_pepN_C_sf"/>
</dbReference>
<protein>
    <submittedName>
        <fullName evidence="2">Peptidase M1 family aminopeptidase N</fullName>
    </submittedName>
</protein>
<dbReference type="InterPro" id="IPR012779">
    <property type="entry name" value="Peptidase_M1_pepN"/>
</dbReference>
<evidence type="ECO:0000313" key="3">
    <source>
        <dbReference type="Proteomes" id="UP000265520"/>
    </source>
</evidence>
<dbReference type="Proteomes" id="UP000265520">
    <property type="component" value="Unassembled WGS sequence"/>
</dbReference>
<evidence type="ECO:0000313" key="2">
    <source>
        <dbReference type="EMBL" id="MCI10302.1"/>
    </source>
</evidence>
<evidence type="ECO:0000259" key="1">
    <source>
        <dbReference type="Pfam" id="PF17432"/>
    </source>
</evidence>
<keyword evidence="2" id="KW-0645">Protease</keyword>
<dbReference type="GO" id="GO:0009507">
    <property type="term" value="C:chloroplast"/>
    <property type="evidence" value="ECO:0007669"/>
    <property type="project" value="TreeGrafter"/>
</dbReference>
<proteinExistence type="predicted"/>
<dbReference type="InterPro" id="IPR024601">
    <property type="entry name" value="Peptidase_M1_pepN_C"/>
</dbReference>
<feature type="domain" description="Peptidase M1 alanyl aminopeptidase C-terminal" evidence="1">
    <location>
        <begin position="1"/>
        <end position="122"/>
    </location>
</feature>
<dbReference type="AlphaFoldDB" id="A0A392PEX6"/>
<sequence length="122" mass="13888">WEAGQILARKLMLSLVNDFQHNKPLILNSSFVDGFKRILCDSSLDKEFVAKAITLPGEGEIMDMMEVADPDAVHTVRSFIKKQLASELRSEFLSIVENNRSFEEYVFDHSNMARRALKNVAL</sequence>
<keyword evidence="3" id="KW-1185">Reference proteome</keyword>